<feature type="compositionally biased region" description="Gly residues" evidence="1">
    <location>
        <begin position="406"/>
        <end position="417"/>
    </location>
</feature>
<sequence>MSTARVASVPTAILQRPSAATSSTNLAVSTPATASSAPAVAAATGATGGLRNQKAASGKNARSFSGSKGRFHDVFGIETETAVPNNSGSRTNSAKPTAAAVSAATVATTATAQGRPSEPSKRATALSTASPARKGGPSRAAVPDRSASDGLLVLKTPTKADRENRPRAQTTKPDKINHTPVTAKTAAETDNPVPGPVKLQKADTADGVVAKVNGGSEKKRRGGGGKKAKAGACNADDDDRPHQQGQQQQQRSQQQQQQPQQQQQQQTPRPVETPVYFPQSSQRRHLNTMPSRQRRLSAPDLRLQEMTAALAAAASAGLGSARQPQSSPPGKNPLYAGAQFQNSPAASALPMPVFTDRGSKHYPMHPDPTRPATSPSDSTEASSLPNPVLHAPLFRAPNRTASHEGAAGGGRGGGAGGSPSTTPRVRPRSSVDPDSEMFAMDEEPDDLRKKSRHLLSLLTGTPHQAHSSNTSTGAPSDWDNHSNHHHRSTPGPAINHGAGGTGHYPGFPMHHPMHPHHPHFHQPYHVPLHDASIAHGDNNGVNSGGVHSHTGALREFSAPPFANRPMPPRPVSMPPTQAPPPHLFAHQHQGQGPGQVQQHSPPSPPRPAPPQQPAPKQQQQQQQPQEQSVLARIGADLKSILNISGSSQA</sequence>
<name>A0AAD5TS71_9FUNG</name>
<dbReference type="AlphaFoldDB" id="A0AAD5TS71"/>
<accession>A0AAD5TS71</accession>
<evidence type="ECO:0000313" key="3">
    <source>
        <dbReference type="Proteomes" id="UP001212152"/>
    </source>
</evidence>
<feature type="compositionally biased region" description="Pro residues" evidence="1">
    <location>
        <begin position="601"/>
        <end position="613"/>
    </location>
</feature>
<feature type="compositionally biased region" description="Pro residues" evidence="1">
    <location>
        <begin position="565"/>
        <end position="582"/>
    </location>
</feature>
<protein>
    <submittedName>
        <fullName evidence="2">Uncharacterized protein</fullName>
    </submittedName>
</protein>
<evidence type="ECO:0000256" key="1">
    <source>
        <dbReference type="SAM" id="MobiDB-lite"/>
    </source>
</evidence>
<dbReference type="GO" id="GO:0016071">
    <property type="term" value="P:mRNA metabolic process"/>
    <property type="evidence" value="ECO:0007669"/>
    <property type="project" value="UniProtKB-ARBA"/>
</dbReference>
<feature type="compositionally biased region" description="Low complexity" evidence="1">
    <location>
        <begin position="586"/>
        <end position="600"/>
    </location>
</feature>
<feature type="region of interest" description="Disordered" evidence="1">
    <location>
        <begin position="460"/>
        <end position="628"/>
    </location>
</feature>
<proteinExistence type="predicted"/>
<feature type="compositionally biased region" description="Polar residues" evidence="1">
    <location>
        <begin position="371"/>
        <end position="385"/>
    </location>
</feature>
<feature type="compositionally biased region" description="Acidic residues" evidence="1">
    <location>
        <begin position="433"/>
        <end position="445"/>
    </location>
</feature>
<feature type="compositionally biased region" description="Polar residues" evidence="1">
    <location>
        <begin position="82"/>
        <end position="95"/>
    </location>
</feature>
<dbReference type="Proteomes" id="UP001212152">
    <property type="component" value="Unassembled WGS sequence"/>
</dbReference>
<keyword evidence="3" id="KW-1185">Reference proteome</keyword>
<feature type="region of interest" description="Disordered" evidence="1">
    <location>
        <begin position="48"/>
        <end position="68"/>
    </location>
</feature>
<evidence type="ECO:0000313" key="2">
    <source>
        <dbReference type="EMBL" id="KAJ3185392.1"/>
    </source>
</evidence>
<feature type="compositionally biased region" description="Basic residues" evidence="1">
    <location>
        <begin position="511"/>
        <end position="522"/>
    </location>
</feature>
<feature type="compositionally biased region" description="Low complexity" evidence="1">
    <location>
        <begin position="243"/>
        <end position="266"/>
    </location>
</feature>
<reference evidence="2" key="1">
    <citation type="submission" date="2020-05" db="EMBL/GenBank/DDBJ databases">
        <title>Phylogenomic resolution of chytrid fungi.</title>
        <authorList>
            <person name="Stajich J.E."/>
            <person name="Amses K."/>
            <person name="Simmons R."/>
            <person name="Seto K."/>
            <person name="Myers J."/>
            <person name="Bonds A."/>
            <person name="Quandt C.A."/>
            <person name="Barry K."/>
            <person name="Liu P."/>
            <person name="Grigoriev I."/>
            <person name="Longcore J.E."/>
            <person name="James T.Y."/>
        </authorList>
    </citation>
    <scope>NUCLEOTIDE SEQUENCE</scope>
    <source>
        <strain evidence="2">JEL0379</strain>
    </source>
</reference>
<feature type="region of interest" description="Disordered" evidence="1">
    <location>
        <begin position="105"/>
        <end position="447"/>
    </location>
</feature>
<feature type="region of interest" description="Disordered" evidence="1">
    <location>
        <begin position="81"/>
        <end position="100"/>
    </location>
</feature>
<feature type="compositionally biased region" description="Polar residues" evidence="1">
    <location>
        <begin position="460"/>
        <end position="474"/>
    </location>
</feature>
<gene>
    <name evidence="2" type="ORF">HDU87_000009</name>
</gene>
<feature type="compositionally biased region" description="Low complexity" evidence="1">
    <location>
        <begin position="308"/>
        <end position="321"/>
    </location>
</feature>
<feature type="compositionally biased region" description="Low complexity" evidence="1">
    <location>
        <begin position="614"/>
        <end position="628"/>
    </location>
</feature>
<dbReference type="EMBL" id="JADGJQ010000001">
    <property type="protein sequence ID" value="KAJ3185392.1"/>
    <property type="molecule type" value="Genomic_DNA"/>
</dbReference>
<comment type="caution">
    <text evidence="2">The sequence shown here is derived from an EMBL/GenBank/DDBJ whole genome shotgun (WGS) entry which is preliminary data.</text>
</comment>
<feature type="compositionally biased region" description="Basic residues" evidence="1">
    <location>
        <begin position="218"/>
        <end position="229"/>
    </location>
</feature>
<dbReference type="InterPro" id="IPR028322">
    <property type="entry name" value="PNRC-like_rgn"/>
</dbReference>
<feature type="compositionally biased region" description="Basic and acidic residues" evidence="1">
    <location>
        <begin position="158"/>
        <end position="177"/>
    </location>
</feature>
<organism evidence="2 3">
    <name type="scientific">Geranomyces variabilis</name>
    <dbReference type="NCBI Taxonomy" id="109894"/>
    <lineage>
        <taxon>Eukaryota</taxon>
        <taxon>Fungi</taxon>
        <taxon>Fungi incertae sedis</taxon>
        <taxon>Chytridiomycota</taxon>
        <taxon>Chytridiomycota incertae sedis</taxon>
        <taxon>Chytridiomycetes</taxon>
        <taxon>Spizellomycetales</taxon>
        <taxon>Powellomycetaceae</taxon>
        <taxon>Geranomyces</taxon>
    </lineage>
</organism>
<dbReference type="Pfam" id="PF15365">
    <property type="entry name" value="PNRC"/>
    <property type="match status" value="1"/>
</dbReference>